<dbReference type="Pfam" id="PF02810">
    <property type="entry name" value="SEC-C"/>
    <property type="match status" value="1"/>
</dbReference>
<dbReference type="InterPro" id="IPR048469">
    <property type="entry name" value="YchJ-like_M"/>
</dbReference>
<organism evidence="2 3">
    <name type="scientific">Shewanella gelidii</name>
    <dbReference type="NCBI Taxonomy" id="1642821"/>
    <lineage>
        <taxon>Bacteria</taxon>
        <taxon>Pseudomonadati</taxon>
        <taxon>Pseudomonadota</taxon>
        <taxon>Gammaproteobacteria</taxon>
        <taxon>Alteromonadales</taxon>
        <taxon>Shewanellaceae</taxon>
        <taxon>Shewanella</taxon>
    </lineage>
</organism>
<dbReference type="Gene3D" id="3.10.450.50">
    <property type="match status" value="1"/>
</dbReference>
<feature type="domain" description="YchJ-like middle NTF2-like" evidence="1">
    <location>
        <begin position="1"/>
        <end position="96"/>
    </location>
</feature>
<evidence type="ECO:0000313" key="2">
    <source>
        <dbReference type="EMBL" id="GGI85179.1"/>
    </source>
</evidence>
<dbReference type="PANTHER" id="PTHR33747:SF1">
    <property type="entry name" value="ADENYLATE CYCLASE-ASSOCIATED CAP C-TERMINAL DOMAIN-CONTAINING PROTEIN"/>
    <property type="match status" value="1"/>
</dbReference>
<accession>A0A917JWH8</accession>
<dbReference type="Proteomes" id="UP000613743">
    <property type="component" value="Unassembled WGS sequence"/>
</dbReference>
<dbReference type="SUPFAM" id="SSF103642">
    <property type="entry name" value="Sec-C motif"/>
    <property type="match status" value="1"/>
</dbReference>
<dbReference type="InterPro" id="IPR032710">
    <property type="entry name" value="NTF2-like_dom_sf"/>
</dbReference>
<evidence type="ECO:0000259" key="1">
    <source>
        <dbReference type="Pfam" id="PF17775"/>
    </source>
</evidence>
<comment type="caution">
    <text evidence="2">The sequence shown here is derived from an EMBL/GenBank/DDBJ whole genome shotgun (WGS) entry which is preliminary data.</text>
</comment>
<dbReference type="EMBL" id="BMPZ01000006">
    <property type="protein sequence ID" value="GGI85179.1"/>
    <property type="molecule type" value="Genomic_DNA"/>
</dbReference>
<evidence type="ECO:0000313" key="3">
    <source>
        <dbReference type="Proteomes" id="UP000613743"/>
    </source>
</evidence>
<reference evidence="2" key="2">
    <citation type="submission" date="2020-09" db="EMBL/GenBank/DDBJ databases">
        <authorList>
            <person name="Sun Q."/>
            <person name="Ohkuma M."/>
        </authorList>
    </citation>
    <scope>NUCLEOTIDE SEQUENCE</scope>
    <source>
        <strain evidence="2">JCM 30804</strain>
    </source>
</reference>
<name>A0A917JWH8_9GAMM</name>
<keyword evidence="3" id="KW-1185">Reference proteome</keyword>
<dbReference type="SUPFAM" id="SSF54427">
    <property type="entry name" value="NTF2-like"/>
    <property type="match status" value="1"/>
</dbReference>
<proteinExistence type="predicted"/>
<protein>
    <submittedName>
        <fullName evidence="2">UPF0225 protein</fullName>
    </submittedName>
</protein>
<gene>
    <name evidence="2" type="ORF">GCM10009332_23150</name>
</gene>
<reference evidence="2" key="1">
    <citation type="journal article" date="2014" name="Int. J. Syst. Evol. Microbiol.">
        <title>Complete genome sequence of Corynebacterium casei LMG S-19264T (=DSM 44701T), isolated from a smear-ripened cheese.</title>
        <authorList>
            <consortium name="US DOE Joint Genome Institute (JGI-PGF)"/>
            <person name="Walter F."/>
            <person name="Albersmeier A."/>
            <person name="Kalinowski J."/>
            <person name="Ruckert C."/>
        </authorList>
    </citation>
    <scope>NUCLEOTIDE SEQUENCE</scope>
    <source>
        <strain evidence="2">JCM 30804</strain>
    </source>
</reference>
<dbReference type="Pfam" id="PF17775">
    <property type="entry name" value="YchJ_M-like"/>
    <property type="match status" value="1"/>
</dbReference>
<dbReference type="AlphaFoldDB" id="A0A917JWH8"/>
<dbReference type="PANTHER" id="PTHR33747">
    <property type="entry name" value="UPF0225 PROTEIN SCO1677"/>
    <property type="match status" value="1"/>
</dbReference>
<sequence>MRSRYSAFVKQEYDYLIATHHPRYLNGLTANDLAHGAPQQWIGLQIIAAPTQQNNQGQVTFKAWYKTADSSKARFDAIFECSDFILENGFWFYTQGVQFDCPMPERNQHCICQSGKKYKKCCLATL</sequence>
<dbReference type="InterPro" id="IPR004027">
    <property type="entry name" value="SEC_C_motif"/>
</dbReference>